<accession>A0A1Y1HR63</accession>
<reference evidence="2 3" key="1">
    <citation type="journal article" date="2014" name="Nat. Commun.">
        <title>Klebsormidium flaccidum genome reveals primary factors for plant terrestrial adaptation.</title>
        <authorList>
            <person name="Hori K."/>
            <person name="Maruyama F."/>
            <person name="Fujisawa T."/>
            <person name="Togashi T."/>
            <person name="Yamamoto N."/>
            <person name="Seo M."/>
            <person name="Sato S."/>
            <person name="Yamada T."/>
            <person name="Mori H."/>
            <person name="Tajima N."/>
            <person name="Moriyama T."/>
            <person name="Ikeuchi M."/>
            <person name="Watanabe M."/>
            <person name="Wada H."/>
            <person name="Kobayashi K."/>
            <person name="Saito M."/>
            <person name="Masuda T."/>
            <person name="Sasaki-Sekimoto Y."/>
            <person name="Mashiguchi K."/>
            <person name="Awai K."/>
            <person name="Shimojima M."/>
            <person name="Masuda S."/>
            <person name="Iwai M."/>
            <person name="Nobusawa T."/>
            <person name="Narise T."/>
            <person name="Kondo S."/>
            <person name="Saito H."/>
            <person name="Sato R."/>
            <person name="Murakawa M."/>
            <person name="Ihara Y."/>
            <person name="Oshima-Yamada Y."/>
            <person name="Ohtaka K."/>
            <person name="Satoh M."/>
            <person name="Sonobe K."/>
            <person name="Ishii M."/>
            <person name="Ohtani R."/>
            <person name="Kanamori-Sato M."/>
            <person name="Honoki R."/>
            <person name="Miyazaki D."/>
            <person name="Mochizuki H."/>
            <person name="Umetsu J."/>
            <person name="Higashi K."/>
            <person name="Shibata D."/>
            <person name="Kamiya Y."/>
            <person name="Sato N."/>
            <person name="Nakamura Y."/>
            <person name="Tabata S."/>
            <person name="Ida S."/>
            <person name="Kurokawa K."/>
            <person name="Ohta H."/>
        </authorList>
    </citation>
    <scope>NUCLEOTIDE SEQUENCE [LARGE SCALE GENOMIC DNA]</scope>
    <source>
        <strain evidence="2 3">NIES-2285</strain>
    </source>
</reference>
<dbReference type="AlphaFoldDB" id="A0A1Y1HR63"/>
<evidence type="ECO:0000313" key="2">
    <source>
        <dbReference type="EMBL" id="GAQ79471.1"/>
    </source>
</evidence>
<name>A0A1Y1HR63_KLENI</name>
<evidence type="ECO:0000256" key="1">
    <source>
        <dbReference type="SAM" id="MobiDB-lite"/>
    </source>
</evidence>
<dbReference type="EMBL" id="DF236980">
    <property type="protein sequence ID" value="GAQ79471.1"/>
    <property type="molecule type" value="Genomic_DNA"/>
</dbReference>
<sequence length="615" mass="68708">MRVLETSTRKGVIEVTIQVLKGVIHDEGEALKVQTKDACDFFPLVALATSSAVPKAMTAQAVVILCFFDESVKRSRGPSMEAILLDSLYRQQHGSLEPLAERRSKILKRKKQLEEIFQAQGSSTNTQTFVGLGSDPIKDASSERGDNSFEMEPEHPSLSLTIEHLGSFKKRRDGERKARKRGAKGAAIQAIKSQSQRDFKAVKKEFEERVTEKETVSLDLLKPQSSKWLEDIHKELSSDDAETRLIALWRFKAVHNRVAVFRGPAACAEFTTFALQKRLVLAEIVRLLRAAQVHGDLYFFPLPRDSLEIDDFFSKTQLCFGLLNTLMMDSRAVRHVRKAIPDLIDLQEASYCAEALCDSGFGEVLDAHQQSQNKKAVLSSMVALATFSEQAKAELGKRTAFLRQVLVECTEADGSEDMTLDCAMLLVLHLRGACPFSELAQEIVRLAMRVLGTSMKREVIQVTMAVLKKMLRIEREALKVQISDACDFFPLLALAISSAVPKELTAPAVEILCFVEESLEQPIESSIETILLNLVSRQQHVSSRSLDDESLKLLERKEQFEKMFKVQGSGPIAQPPIGLGSEAIEYANCQKRAWKEGHREECTKSGLKGKKRNIK</sequence>
<gene>
    <name evidence="2" type="ORF">KFL_000310220</name>
</gene>
<keyword evidence="3" id="KW-1185">Reference proteome</keyword>
<evidence type="ECO:0000313" key="3">
    <source>
        <dbReference type="Proteomes" id="UP000054558"/>
    </source>
</evidence>
<protein>
    <submittedName>
        <fullName evidence="2">Uncharacterized protein</fullName>
    </submittedName>
</protein>
<feature type="region of interest" description="Disordered" evidence="1">
    <location>
        <begin position="128"/>
        <end position="155"/>
    </location>
</feature>
<proteinExistence type="predicted"/>
<organism evidence="2 3">
    <name type="scientific">Klebsormidium nitens</name>
    <name type="common">Green alga</name>
    <name type="synonym">Ulothrix nitens</name>
    <dbReference type="NCBI Taxonomy" id="105231"/>
    <lineage>
        <taxon>Eukaryota</taxon>
        <taxon>Viridiplantae</taxon>
        <taxon>Streptophyta</taxon>
        <taxon>Klebsormidiophyceae</taxon>
        <taxon>Klebsormidiales</taxon>
        <taxon>Klebsormidiaceae</taxon>
        <taxon>Klebsormidium</taxon>
    </lineage>
</organism>
<dbReference type="Proteomes" id="UP000054558">
    <property type="component" value="Unassembled WGS sequence"/>
</dbReference>
<feature type="compositionally biased region" description="Basic and acidic residues" evidence="1">
    <location>
        <begin position="136"/>
        <end position="155"/>
    </location>
</feature>